<dbReference type="Gene3D" id="1.10.3720.10">
    <property type="entry name" value="MetI-like"/>
    <property type="match status" value="1"/>
</dbReference>
<evidence type="ECO:0000313" key="10">
    <source>
        <dbReference type="Proteomes" id="UP000319817"/>
    </source>
</evidence>
<keyword evidence="4 7" id="KW-0812">Transmembrane</keyword>
<feature type="transmembrane region" description="Helical" evidence="7">
    <location>
        <begin position="176"/>
        <end position="195"/>
    </location>
</feature>
<dbReference type="GO" id="GO:0005886">
    <property type="term" value="C:plasma membrane"/>
    <property type="evidence" value="ECO:0007669"/>
    <property type="project" value="UniProtKB-SubCell"/>
</dbReference>
<dbReference type="GO" id="GO:0055085">
    <property type="term" value="P:transmembrane transport"/>
    <property type="evidence" value="ECO:0007669"/>
    <property type="project" value="InterPro"/>
</dbReference>
<keyword evidence="10" id="KW-1185">Reference proteome</keyword>
<keyword evidence="6 7" id="KW-0472">Membrane</keyword>
<proteinExistence type="inferred from homology"/>
<feature type="transmembrane region" description="Helical" evidence="7">
    <location>
        <begin position="138"/>
        <end position="164"/>
    </location>
</feature>
<dbReference type="AlphaFoldDB" id="A0A517P342"/>
<keyword evidence="5 7" id="KW-1133">Transmembrane helix</keyword>
<dbReference type="Proteomes" id="UP000319817">
    <property type="component" value="Chromosome"/>
</dbReference>
<comment type="similarity">
    <text evidence="7">Belongs to the binding-protein-dependent transport system permease family.</text>
</comment>
<dbReference type="EMBL" id="CP036526">
    <property type="protein sequence ID" value="QDT13787.1"/>
    <property type="molecule type" value="Genomic_DNA"/>
</dbReference>
<dbReference type="CDD" id="cd06261">
    <property type="entry name" value="TM_PBP2"/>
    <property type="match status" value="1"/>
</dbReference>
<evidence type="ECO:0000313" key="9">
    <source>
        <dbReference type="EMBL" id="QDT13787.1"/>
    </source>
</evidence>
<dbReference type="RefSeq" id="WP_145421610.1">
    <property type="nucleotide sequence ID" value="NZ_CP036526.1"/>
</dbReference>
<organism evidence="9 10">
    <name type="scientific">Stieleria marina</name>
    <dbReference type="NCBI Taxonomy" id="1930275"/>
    <lineage>
        <taxon>Bacteria</taxon>
        <taxon>Pseudomonadati</taxon>
        <taxon>Planctomycetota</taxon>
        <taxon>Planctomycetia</taxon>
        <taxon>Pirellulales</taxon>
        <taxon>Pirellulaceae</taxon>
        <taxon>Stieleria</taxon>
    </lineage>
</organism>
<evidence type="ECO:0000256" key="6">
    <source>
        <dbReference type="ARBA" id="ARBA00023136"/>
    </source>
</evidence>
<dbReference type="InterPro" id="IPR000515">
    <property type="entry name" value="MetI-like"/>
</dbReference>
<dbReference type="PANTHER" id="PTHR30465:SF74">
    <property type="entry name" value="OLIGOPEPTIDE TRANSPORT SYSTEM PERMEASE PROTEIN OPPB"/>
    <property type="match status" value="1"/>
</dbReference>
<dbReference type="PROSITE" id="PS50928">
    <property type="entry name" value="ABC_TM1"/>
    <property type="match status" value="1"/>
</dbReference>
<dbReference type="InterPro" id="IPR035906">
    <property type="entry name" value="MetI-like_sf"/>
</dbReference>
<gene>
    <name evidence="9" type="primary">dppB</name>
    <name evidence="9" type="ORF">K239x_58070</name>
</gene>
<keyword evidence="2 7" id="KW-0813">Transport</keyword>
<evidence type="ECO:0000256" key="7">
    <source>
        <dbReference type="RuleBase" id="RU363032"/>
    </source>
</evidence>
<evidence type="ECO:0000256" key="4">
    <source>
        <dbReference type="ARBA" id="ARBA00022692"/>
    </source>
</evidence>
<evidence type="ECO:0000256" key="5">
    <source>
        <dbReference type="ARBA" id="ARBA00022989"/>
    </source>
</evidence>
<feature type="transmembrane region" description="Helical" evidence="7">
    <location>
        <begin position="281"/>
        <end position="302"/>
    </location>
</feature>
<dbReference type="Pfam" id="PF00528">
    <property type="entry name" value="BPD_transp_1"/>
    <property type="match status" value="1"/>
</dbReference>
<feature type="transmembrane region" description="Helical" evidence="7">
    <location>
        <begin position="12"/>
        <end position="30"/>
    </location>
</feature>
<feature type="transmembrane region" description="Helical" evidence="7">
    <location>
        <begin position="104"/>
        <end position="126"/>
    </location>
</feature>
<comment type="subcellular location">
    <subcellularLocation>
        <location evidence="1 7">Cell membrane</location>
        <topology evidence="1 7">Multi-pass membrane protein</topology>
    </subcellularLocation>
</comment>
<dbReference type="OrthoDB" id="9773221at2"/>
<evidence type="ECO:0000259" key="8">
    <source>
        <dbReference type="PROSITE" id="PS50928"/>
    </source>
</evidence>
<name>A0A517P342_9BACT</name>
<dbReference type="PANTHER" id="PTHR30465">
    <property type="entry name" value="INNER MEMBRANE ABC TRANSPORTER"/>
    <property type="match status" value="1"/>
</dbReference>
<protein>
    <submittedName>
        <fullName evidence="9">Dipeptide transport system permease protein DppB</fullName>
    </submittedName>
</protein>
<keyword evidence="3" id="KW-1003">Cell membrane</keyword>
<sequence length="309" mass="33901">MRDLLSYLTQRFFWMLLTLWVVYTFSFILMRSVPGNPFSSERNVPPAIERQLEARYNLDAPPLTQYIDYLVGIVTRFDLGWCIRLEDYSVNQVLAEGLPVSASLAIFAMVFAIILGVSTGVVSAVYRGTYADIGMRTAAVLGIAIPNFVLAGLAILLFVFGIKIFPAGGWGTLRQVALPALCLGAPIAAYIARLTRTGMLEVLTKDHVRTAFAKGLPKRTVIMKHVLPGAMLPVVSYLGPATARVLTGSLVLEQIFALPGLGSHFIHAALQRDYTLATGMVLTYTVILFVMNTLVDISYSIIDPRVKLQ</sequence>
<reference evidence="9 10" key="1">
    <citation type="submission" date="2019-02" db="EMBL/GenBank/DDBJ databases">
        <title>Deep-cultivation of Planctomycetes and their phenomic and genomic characterization uncovers novel biology.</title>
        <authorList>
            <person name="Wiegand S."/>
            <person name="Jogler M."/>
            <person name="Boedeker C."/>
            <person name="Pinto D."/>
            <person name="Vollmers J."/>
            <person name="Rivas-Marin E."/>
            <person name="Kohn T."/>
            <person name="Peeters S.H."/>
            <person name="Heuer A."/>
            <person name="Rast P."/>
            <person name="Oberbeckmann S."/>
            <person name="Bunk B."/>
            <person name="Jeske O."/>
            <person name="Meyerdierks A."/>
            <person name="Storesund J.E."/>
            <person name="Kallscheuer N."/>
            <person name="Luecker S."/>
            <person name="Lage O.M."/>
            <person name="Pohl T."/>
            <person name="Merkel B.J."/>
            <person name="Hornburger P."/>
            <person name="Mueller R.-W."/>
            <person name="Bruemmer F."/>
            <person name="Labrenz M."/>
            <person name="Spormann A.M."/>
            <person name="Op den Camp H."/>
            <person name="Overmann J."/>
            <person name="Amann R."/>
            <person name="Jetten M.S.M."/>
            <person name="Mascher T."/>
            <person name="Medema M.H."/>
            <person name="Devos D.P."/>
            <person name="Kaster A.-K."/>
            <person name="Ovreas L."/>
            <person name="Rohde M."/>
            <person name="Galperin M.Y."/>
            <person name="Jogler C."/>
        </authorList>
    </citation>
    <scope>NUCLEOTIDE SEQUENCE [LARGE SCALE GENOMIC DNA]</scope>
    <source>
        <strain evidence="9 10">K23_9</strain>
    </source>
</reference>
<evidence type="ECO:0000256" key="3">
    <source>
        <dbReference type="ARBA" id="ARBA00022475"/>
    </source>
</evidence>
<evidence type="ECO:0000256" key="1">
    <source>
        <dbReference type="ARBA" id="ARBA00004651"/>
    </source>
</evidence>
<evidence type="ECO:0000256" key="2">
    <source>
        <dbReference type="ARBA" id="ARBA00022448"/>
    </source>
</evidence>
<dbReference type="SUPFAM" id="SSF161098">
    <property type="entry name" value="MetI-like"/>
    <property type="match status" value="1"/>
</dbReference>
<feature type="domain" description="ABC transmembrane type-1" evidence="8">
    <location>
        <begin position="98"/>
        <end position="295"/>
    </location>
</feature>
<accession>A0A517P342</accession>